<keyword evidence="6 7" id="KW-0472">Membrane</keyword>
<feature type="transmembrane region" description="Helical" evidence="7">
    <location>
        <begin position="430"/>
        <end position="453"/>
    </location>
</feature>
<dbReference type="InterPro" id="IPR036259">
    <property type="entry name" value="MFS_trans_sf"/>
</dbReference>
<evidence type="ECO:0000256" key="6">
    <source>
        <dbReference type="ARBA" id="ARBA00023136"/>
    </source>
</evidence>
<keyword evidence="4 7" id="KW-0812">Transmembrane</keyword>
<feature type="transmembrane region" description="Helical" evidence="7">
    <location>
        <begin position="115"/>
        <end position="133"/>
    </location>
</feature>
<evidence type="ECO:0008006" key="10">
    <source>
        <dbReference type="Google" id="ProtNLM"/>
    </source>
</evidence>
<dbReference type="FunFam" id="1.20.1250.20:FF:000018">
    <property type="entry name" value="MFS transporter permease"/>
    <property type="match status" value="1"/>
</dbReference>
<feature type="transmembrane region" description="Helical" evidence="7">
    <location>
        <begin position="398"/>
        <end position="418"/>
    </location>
</feature>
<dbReference type="InterPro" id="IPR011701">
    <property type="entry name" value="MFS"/>
</dbReference>
<gene>
    <name evidence="8" type="ORF">PSALAMII_LOCUS5239</name>
</gene>
<comment type="similarity">
    <text evidence="2">Belongs to the major facilitator superfamily.</text>
</comment>
<evidence type="ECO:0000256" key="2">
    <source>
        <dbReference type="ARBA" id="ARBA00008335"/>
    </source>
</evidence>
<feature type="transmembrane region" description="Helical" evidence="7">
    <location>
        <begin position="316"/>
        <end position="333"/>
    </location>
</feature>
<evidence type="ECO:0000313" key="9">
    <source>
        <dbReference type="Proteomes" id="UP001152649"/>
    </source>
</evidence>
<feature type="transmembrane region" description="Helical" evidence="7">
    <location>
        <begin position="145"/>
        <end position="164"/>
    </location>
</feature>
<evidence type="ECO:0000256" key="3">
    <source>
        <dbReference type="ARBA" id="ARBA00022448"/>
    </source>
</evidence>
<keyword evidence="3" id="KW-0813">Transport</keyword>
<evidence type="ECO:0000256" key="1">
    <source>
        <dbReference type="ARBA" id="ARBA00004141"/>
    </source>
</evidence>
<keyword evidence="9" id="KW-1185">Reference proteome</keyword>
<dbReference type="PANTHER" id="PTHR43791">
    <property type="entry name" value="PERMEASE-RELATED"/>
    <property type="match status" value="1"/>
</dbReference>
<accession>A0A9W4J727</accession>
<evidence type="ECO:0000313" key="8">
    <source>
        <dbReference type="EMBL" id="CAG8376055.1"/>
    </source>
</evidence>
<keyword evidence="5 7" id="KW-1133">Transmembrane helix</keyword>
<evidence type="ECO:0000256" key="5">
    <source>
        <dbReference type="ARBA" id="ARBA00022989"/>
    </source>
</evidence>
<comment type="caution">
    <text evidence="8">The sequence shown here is derived from an EMBL/GenBank/DDBJ whole genome shotgun (WGS) entry which is preliminary data.</text>
</comment>
<protein>
    <recommendedName>
        <fullName evidence="10">Major facilitator superfamily (MFS) profile domain-containing protein</fullName>
    </recommendedName>
</protein>
<comment type="subcellular location">
    <subcellularLocation>
        <location evidence="1">Membrane</location>
        <topology evidence="1">Multi-pass membrane protein</topology>
    </subcellularLocation>
</comment>
<dbReference type="EMBL" id="CAJVPG010000222">
    <property type="protein sequence ID" value="CAG8376055.1"/>
    <property type="molecule type" value="Genomic_DNA"/>
</dbReference>
<feature type="transmembrane region" description="Helical" evidence="7">
    <location>
        <begin position="176"/>
        <end position="195"/>
    </location>
</feature>
<evidence type="ECO:0000256" key="7">
    <source>
        <dbReference type="SAM" id="Phobius"/>
    </source>
</evidence>
<dbReference type="FunFam" id="1.20.1250.20:FF:000013">
    <property type="entry name" value="MFS general substrate transporter"/>
    <property type="match status" value="1"/>
</dbReference>
<dbReference type="SUPFAM" id="SSF103473">
    <property type="entry name" value="MFS general substrate transporter"/>
    <property type="match status" value="1"/>
</dbReference>
<name>A0A9W4J727_9EURO</name>
<dbReference type="GO" id="GO:0016020">
    <property type="term" value="C:membrane"/>
    <property type="evidence" value="ECO:0007669"/>
    <property type="project" value="UniProtKB-SubCell"/>
</dbReference>
<dbReference type="OrthoDB" id="2985014at2759"/>
<evidence type="ECO:0000256" key="4">
    <source>
        <dbReference type="ARBA" id="ARBA00022692"/>
    </source>
</evidence>
<dbReference type="Gene3D" id="1.20.1250.20">
    <property type="entry name" value="MFS general substrate transporter like domains"/>
    <property type="match status" value="2"/>
</dbReference>
<dbReference type="Pfam" id="PF07690">
    <property type="entry name" value="MFS_1"/>
    <property type="match status" value="1"/>
</dbReference>
<proteinExistence type="inferred from homology"/>
<dbReference type="GO" id="GO:0022857">
    <property type="term" value="F:transmembrane transporter activity"/>
    <property type="evidence" value="ECO:0007669"/>
    <property type="project" value="InterPro"/>
</dbReference>
<feature type="transmembrane region" description="Helical" evidence="7">
    <location>
        <begin position="340"/>
        <end position="360"/>
    </location>
</feature>
<organism evidence="8 9">
    <name type="scientific">Penicillium salamii</name>
    <dbReference type="NCBI Taxonomy" id="1612424"/>
    <lineage>
        <taxon>Eukaryota</taxon>
        <taxon>Fungi</taxon>
        <taxon>Dikarya</taxon>
        <taxon>Ascomycota</taxon>
        <taxon>Pezizomycotina</taxon>
        <taxon>Eurotiomycetes</taxon>
        <taxon>Eurotiomycetidae</taxon>
        <taxon>Eurotiales</taxon>
        <taxon>Aspergillaceae</taxon>
        <taxon>Penicillium</taxon>
    </lineage>
</organism>
<dbReference type="AlphaFoldDB" id="A0A9W4J727"/>
<feature type="transmembrane region" description="Helical" evidence="7">
    <location>
        <begin position="366"/>
        <end position="386"/>
    </location>
</feature>
<dbReference type="Proteomes" id="UP001152649">
    <property type="component" value="Unassembled WGS sequence"/>
</dbReference>
<sequence>MTSSPQESDLHKKDVLTLENIESNEKSGEIVDYSPEELRKVVRKLDFNLMPLCFLLYTFSVLDRSNLGNAKLVGLKDDIDLSGDRYEWLGNIFYIAYIIFQFNTLGWKIFKPHKWVAFVVMYWGIASTLQAAAFNWSGLMACRFFLGWAETMFGPGIPLYFSFFYPRDKVGKRFGIFLAGSALANAYGGALAYGLGHVHSTISSWRFLFIIEGVPTVLLAVVAWFYFPDSPSQARFLTPREREIAQAYANNQPGDYKHEGLQWSQLGDAFKDYRNYLFALQNFCNNVSFASLPLFLPTIVSEMGAFTEVESNGITAPPYLLCFILIIVVSIISDKLRMRGPFAALFAVLSAIGFILLGTTDTVGPRYLGTFFAVMIFVTTSLVLIWNSNTNSTGSKKAGGLWIMMTVGQCGPLLGTNVFPDADKPYYRKGSWICCAFALLSAATASTLSFLLWRENKRRDRIYGPVREGTQVDMTDAESQEANLRYII</sequence>
<feature type="transmembrane region" description="Helical" evidence="7">
    <location>
        <begin position="207"/>
        <end position="227"/>
    </location>
</feature>
<feature type="transmembrane region" description="Helical" evidence="7">
    <location>
        <begin position="276"/>
        <end position="296"/>
    </location>
</feature>
<reference evidence="8" key="1">
    <citation type="submission" date="2021-07" db="EMBL/GenBank/DDBJ databases">
        <authorList>
            <person name="Branca A.L. A."/>
        </authorList>
    </citation>
    <scope>NUCLEOTIDE SEQUENCE</scope>
</reference>
<dbReference type="PANTHER" id="PTHR43791:SF36">
    <property type="entry name" value="TRANSPORTER, PUTATIVE (AFU_ORTHOLOGUE AFUA_6G08340)-RELATED"/>
    <property type="match status" value="1"/>
</dbReference>
<feature type="transmembrane region" description="Helical" evidence="7">
    <location>
        <begin position="92"/>
        <end position="110"/>
    </location>
</feature>